<dbReference type="Pfam" id="PF13489">
    <property type="entry name" value="Methyltransf_23"/>
    <property type="match status" value="1"/>
</dbReference>
<keyword evidence="1 2" id="KW-0808">Transferase</keyword>
<dbReference type="EMBL" id="CP077062">
    <property type="protein sequence ID" value="QWZ08368.1"/>
    <property type="molecule type" value="Genomic_DNA"/>
</dbReference>
<organism evidence="2 3">
    <name type="scientific">Nocardioides panacis</name>
    <dbReference type="NCBI Taxonomy" id="2849501"/>
    <lineage>
        <taxon>Bacteria</taxon>
        <taxon>Bacillati</taxon>
        <taxon>Actinomycetota</taxon>
        <taxon>Actinomycetes</taxon>
        <taxon>Propionibacteriales</taxon>
        <taxon>Nocardioidaceae</taxon>
        <taxon>Nocardioides</taxon>
    </lineage>
</organism>
<name>A0A975SYK8_9ACTN</name>
<comment type="function">
    <text evidence="1">Catalyzes the S-adenosylmethionine monomethyl esterification of trans-aconitate.</text>
</comment>
<dbReference type="PANTHER" id="PTHR43861:SF1">
    <property type="entry name" value="TRANS-ACONITATE 2-METHYLTRANSFERASE"/>
    <property type="match status" value="1"/>
</dbReference>
<keyword evidence="3" id="KW-1185">Reference proteome</keyword>
<proteinExistence type="inferred from homology"/>
<dbReference type="RefSeq" id="WP_216939858.1">
    <property type="nucleotide sequence ID" value="NZ_CP077062.1"/>
</dbReference>
<dbReference type="GO" id="GO:0030798">
    <property type="term" value="F:trans-aconitate 2-methyltransferase activity"/>
    <property type="evidence" value="ECO:0007669"/>
    <property type="project" value="UniProtKB-UniRule"/>
</dbReference>
<keyword evidence="1" id="KW-0949">S-adenosyl-L-methionine</keyword>
<dbReference type="Proteomes" id="UP000683575">
    <property type="component" value="Chromosome"/>
</dbReference>
<evidence type="ECO:0000256" key="1">
    <source>
        <dbReference type="HAMAP-Rule" id="MF_00560"/>
    </source>
</evidence>
<comment type="similarity">
    <text evidence="1">Belongs to the methyltransferase superfamily. Tam family.</text>
</comment>
<keyword evidence="1 2" id="KW-0489">Methyltransferase</keyword>
<dbReference type="NCBIfam" id="NF010703">
    <property type="entry name" value="PRK14103.1"/>
    <property type="match status" value="1"/>
</dbReference>
<protein>
    <recommendedName>
        <fullName evidence="1">Trans-aconitate 2-methyltransferase</fullName>
        <ecNumber evidence="1">2.1.1.144</ecNumber>
    </recommendedName>
</protein>
<dbReference type="PANTHER" id="PTHR43861">
    <property type="entry name" value="TRANS-ACONITATE 2-METHYLTRANSFERASE-RELATED"/>
    <property type="match status" value="1"/>
</dbReference>
<dbReference type="EC" id="2.1.1.144" evidence="1"/>
<evidence type="ECO:0000313" key="3">
    <source>
        <dbReference type="Proteomes" id="UP000683575"/>
    </source>
</evidence>
<dbReference type="GO" id="GO:0032259">
    <property type="term" value="P:methylation"/>
    <property type="evidence" value="ECO:0007669"/>
    <property type="project" value="UniProtKB-KW"/>
</dbReference>
<dbReference type="AlphaFoldDB" id="A0A975SYK8"/>
<dbReference type="InterPro" id="IPR023506">
    <property type="entry name" value="Trans-aconitate_MeTrfase"/>
</dbReference>
<keyword evidence="1" id="KW-0963">Cytoplasm</keyword>
<reference evidence="2" key="1">
    <citation type="submission" date="2021-06" db="EMBL/GenBank/DDBJ databases">
        <title>Complete genome sequence of Nocardioides sp. G188.</title>
        <authorList>
            <person name="Im W.-T."/>
        </authorList>
    </citation>
    <scope>NUCLEOTIDE SEQUENCE</scope>
    <source>
        <strain evidence="2">G188</strain>
    </source>
</reference>
<dbReference type="CDD" id="cd02440">
    <property type="entry name" value="AdoMet_MTases"/>
    <property type="match status" value="1"/>
</dbReference>
<comment type="subcellular location">
    <subcellularLocation>
        <location evidence="1">Cytoplasm</location>
    </subcellularLocation>
</comment>
<dbReference type="HAMAP" id="MF_00560">
    <property type="entry name" value="Tran_acon_Me_trans"/>
    <property type="match status" value="1"/>
</dbReference>
<dbReference type="GO" id="GO:0005737">
    <property type="term" value="C:cytoplasm"/>
    <property type="evidence" value="ECO:0007669"/>
    <property type="project" value="UniProtKB-SubCell"/>
</dbReference>
<accession>A0A975SYK8</accession>
<dbReference type="KEGG" id="nps:KRR39_00300"/>
<comment type="catalytic activity">
    <reaction evidence="1">
        <text>trans-aconitate + S-adenosyl-L-methionine = (E)-3-(methoxycarbonyl)pent-2-enedioate + S-adenosyl-L-homocysteine</text>
        <dbReference type="Rhea" id="RHEA:14969"/>
        <dbReference type="ChEBI" id="CHEBI:15708"/>
        <dbReference type="ChEBI" id="CHEBI:57470"/>
        <dbReference type="ChEBI" id="CHEBI:57856"/>
        <dbReference type="ChEBI" id="CHEBI:59789"/>
        <dbReference type="EC" id="2.1.1.144"/>
    </reaction>
</comment>
<evidence type="ECO:0000313" key="2">
    <source>
        <dbReference type="EMBL" id="QWZ08368.1"/>
    </source>
</evidence>
<gene>
    <name evidence="1" type="primary">tam</name>
    <name evidence="2" type="ORF">KRR39_00300</name>
</gene>
<sequence>MSQHWDPDRYLVYADERGRPFVDLLARVGAAAPARVVDLGCGPGNLTALLAQRWPAAEVVGVDSSPEMVARAVDVPGVRCEQGDLRTWRPERPVDVLFSNATLQWVPGHLDLLPDLVGQVAPDGWLAFQVPGNHGEPSHVLLHELAADPRFAGFTEGVARPHSHDPGVYADRLRDLGLEVDAWETTYLHLLPGEDPVFTWISGTGARPTLQALPDDLRAVFVEEYKALLREAYPPGPHGTTLPFRRVFVVAHPSPVHRDTRVPAARVTGRR</sequence>